<dbReference type="Proteomes" id="UP000095185">
    <property type="component" value="Chromosome"/>
</dbReference>
<sequence length="162" mass="17573">MKKYFLYIAMVVVLAFVQRFLVSKLLILHTAPDIMAIFIAFISVTVGQRTGTNYGFGAGLITGILSGNLGLSALVGTVQGFASGFFHVPEESHATSVKKKRNFYAASVTALIAGYLLQSIFSDPLALPLYVRIPEAVIIGTLVSMVLAVLVYHFVLKKMLKD</sequence>
<dbReference type="EMBL" id="CP017305">
    <property type="protein sequence ID" value="AOS84108.1"/>
    <property type="molecule type" value="Genomic_DNA"/>
</dbReference>
<keyword evidence="3" id="KW-1185">Reference proteome</keyword>
<keyword evidence="1" id="KW-1133">Transmembrane helix</keyword>
<feature type="transmembrane region" description="Helical" evidence="1">
    <location>
        <begin position="57"/>
        <end position="82"/>
    </location>
</feature>
<feature type="transmembrane region" description="Helical" evidence="1">
    <location>
        <begin position="6"/>
        <end position="22"/>
    </location>
</feature>
<name>A0A1D8D7D8_CHLLM</name>
<evidence type="ECO:0000256" key="1">
    <source>
        <dbReference type="SAM" id="Phobius"/>
    </source>
</evidence>
<keyword evidence="1" id="KW-0472">Membrane</keyword>
<dbReference type="AlphaFoldDB" id="A0A1D8D7D8"/>
<dbReference type="RefSeq" id="WP_069810297.1">
    <property type="nucleotide sequence ID" value="NZ_CP017305.1"/>
</dbReference>
<dbReference type="KEGG" id="clz:BIU88_08160"/>
<feature type="transmembrane region" description="Helical" evidence="1">
    <location>
        <begin position="133"/>
        <end position="156"/>
    </location>
</feature>
<accession>A0A1D8D7D8</accession>
<evidence type="ECO:0000313" key="2">
    <source>
        <dbReference type="EMBL" id="AOS84108.1"/>
    </source>
</evidence>
<organism evidence="2 3">
    <name type="scientific">Chlorobaculum limnaeum</name>
    <dbReference type="NCBI Taxonomy" id="274537"/>
    <lineage>
        <taxon>Bacteria</taxon>
        <taxon>Pseudomonadati</taxon>
        <taxon>Chlorobiota</taxon>
        <taxon>Chlorobiia</taxon>
        <taxon>Chlorobiales</taxon>
        <taxon>Chlorobiaceae</taxon>
        <taxon>Chlorobaculum</taxon>
    </lineage>
</organism>
<dbReference type="STRING" id="274537.BIU88_08160"/>
<keyword evidence="1" id="KW-0812">Transmembrane</keyword>
<proteinExistence type="predicted"/>
<evidence type="ECO:0000313" key="3">
    <source>
        <dbReference type="Proteomes" id="UP000095185"/>
    </source>
</evidence>
<dbReference type="OrthoDB" id="597763at2"/>
<protein>
    <submittedName>
        <fullName evidence="2">Rod shape-determining protein MreD</fullName>
    </submittedName>
</protein>
<gene>
    <name evidence="2" type="ORF">BIU88_08160</name>
</gene>
<feature type="transmembrane region" description="Helical" evidence="1">
    <location>
        <begin position="103"/>
        <end position="121"/>
    </location>
</feature>
<reference evidence="2" key="1">
    <citation type="submission" date="2016-09" db="EMBL/GenBank/DDBJ databases">
        <title>Genome sequence of Chlorobaculum limnaeum.</title>
        <authorList>
            <person name="Liu Z."/>
            <person name="Tank M."/>
            <person name="Bryant D.A."/>
        </authorList>
    </citation>
    <scope>NUCLEOTIDE SEQUENCE [LARGE SCALE GENOMIC DNA]</scope>
    <source>
        <strain evidence="2">DSM 1677</strain>
    </source>
</reference>